<keyword evidence="3" id="KW-1185">Reference proteome</keyword>
<name>L8GMT8_ACACF</name>
<keyword evidence="1" id="KW-0472">Membrane</keyword>
<feature type="transmembrane region" description="Helical" evidence="1">
    <location>
        <begin position="291"/>
        <end position="312"/>
    </location>
</feature>
<sequence>MGADLLVQGSVEINTDLTVNTDAAVLGDFSVRGFVHTDGELLVEKITSLGNNLTVVGETSLGLHLDVQGETTLHQYLYVDDDAQVTGTLFVDFDLTVQRYLSVSDDAAFGANVQVDGTLHVSGMTSLRDRLVMRGPLLATALLLVTFLLAVSAASDQTRGLPKGEVVPFDAPPTAECGPATAELLLWGVETNLLTADQHLHLLTECQHRVAMDQQRPGLVGQALAAVNSRLTLINVLYFFGALLVICAMTLFMTLGWESFGGWGIFTIATMYGLIFALMGRFFWNPAGDEGWNTLGGLLFTVSISMTPLAVYGVERATGIWPGVNGGSYADYYRWLPMEIVTCVVGSVVLYFVRSPFLTMPVAITLWLMSMDLTAVLYSKAEGEGEHVFGAAVLGGAYYVDRWLGCSQDFAFWFYLAGVVSFWLGLTLQGSSHEAGGVVYLAINMLMMVYAQIADRVIFTLFGFAGILLLAYVSIERMTIKYATFVYMRGVLAVILLLAAHKYNASAPYWASLVVIGLYNTQVALKGASEFEAIHILRLLFNLGLYEGSSAFAGHKASLLFFDIDAQLPLALVAGVSMLVFHAPAIVNRSRFFLGYRLILCHAMMLGSVYCPSLLYLGALGIAIYVASRHRRRQTTFRQFMLNYFLGVSLVVFSEIFDSRIVFYVGLAVCLPSAFGCFDHNWRQNAYKGSLFCAFSVAVVLVSVLFQSQFLIILGGGCVFAYLSYLAYNVFRNSLLFPFALTGMGLGVLFVGIQYQKHQDGLHHALLTLLPASLDPSLFTLANVNYGLPAWAQQVVWLPGLVELVGALPEYALPLAIAAVAALALVFLALELFLFPPMDTSAMLPIGAREVIWPQNTSGHGLTFHVDGFKAEEFTLSQAYLQLSGDHVWTFFERNLGHLAVNAFRYGFHPLKLCPSYMDPEAFQQGKDDFSVDINLGTGHNGTQRVSHATLLRHLNVLNNSGTSSFSLQVVQRSGLFWRNRRLLFEIPIRGPQILISAYHAANHRATI</sequence>
<feature type="transmembrane region" description="Helical" evidence="1">
    <location>
        <begin position="410"/>
        <end position="428"/>
    </location>
</feature>
<feature type="transmembrane region" description="Helical" evidence="1">
    <location>
        <begin position="811"/>
        <end position="835"/>
    </location>
</feature>
<feature type="transmembrane region" description="Helical" evidence="1">
    <location>
        <begin position="690"/>
        <end position="723"/>
    </location>
</feature>
<dbReference type="AlphaFoldDB" id="L8GMT8"/>
<feature type="transmembrane region" description="Helical" evidence="1">
    <location>
        <begin position="236"/>
        <end position="257"/>
    </location>
</feature>
<feature type="transmembrane region" description="Helical" evidence="1">
    <location>
        <begin position="457"/>
        <end position="475"/>
    </location>
</feature>
<dbReference type="KEGG" id="acan:ACA1_380350"/>
<dbReference type="GeneID" id="14914963"/>
<keyword evidence="1" id="KW-1133">Transmembrane helix</keyword>
<feature type="transmembrane region" description="Helical" evidence="1">
    <location>
        <begin position="482"/>
        <end position="501"/>
    </location>
</feature>
<gene>
    <name evidence="2" type="ORF">ACA1_380350</name>
</gene>
<evidence type="ECO:0000313" key="2">
    <source>
        <dbReference type="EMBL" id="ELR14390.1"/>
    </source>
</evidence>
<dbReference type="OrthoDB" id="10573701at2759"/>
<accession>L8GMT8</accession>
<feature type="transmembrane region" description="Helical" evidence="1">
    <location>
        <begin position="263"/>
        <end position="284"/>
    </location>
</feature>
<dbReference type="Proteomes" id="UP000011083">
    <property type="component" value="Unassembled WGS sequence"/>
</dbReference>
<feature type="transmembrane region" description="Helical" evidence="1">
    <location>
        <begin position="607"/>
        <end position="628"/>
    </location>
</feature>
<dbReference type="RefSeq" id="XP_004336403.1">
    <property type="nucleotide sequence ID" value="XM_004336355.1"/>
</dbReference>
<feature type="transmembrane region" description="Helical" evidence="1">
    <location>
        <begin position="332"/>
        <end position="353"/>
    </location>
</feature>
<feature type="transmembrane region" description="Helical" evidence="1">
    <location>
        <begin position="662"/>
        <end position="678"/>
    </location>
</feature>
<keyword evidence="1" id="KW-0812">Transmembrane</keyword>
<evidence type="ECO:0000256" key="1">
    <source>
        <dbReference type="SAM" id="Phobius"/>
    </source>
</evidence>
<proteinExistence type="predicted"/>
<feature type="transmembrane region" description="Helical" evidence="1">
    <location>
        <begin position="640"/>
        <end position="656"/>
    </location>
</feature>
<evidence type="ECO:0000313" key="3">
    <source>
        <dbReference type="Proteomes" id="UP000011083"/>
    </source>
</evidence>
<feature type="transmembrane region" description="Helical" evidence="1">
    <location>
        <begin position="131"/>
        <end position="154"/>
    </location>
</feature>
<feature type="transmembrane region" description="Helical" evidence="1">
    <location>
        <begin position="735"/>
        <end position="753"/>
    </location>
</feature>
<reference evidence="2 3" key="1">
    <citation type="journal article" date="2013" name="Genome Biol.">
        <title>Genome of Acanthamoeba castellanii highlights extensive lateral gene transfer and early evolution of tyrosine kinase signaling.</title>
        <authorList>
            <person name="Clarke M."/>
            <person name="Lohan A.J."/>
            <person name="Liu B."/>
            <person name="Lagkouvardos I."/>
            <person name="Roy S."/>
            <person name="Zafar N."/>
            <person name="Bertelli C."/>
            <person name="Schilde C."/>
            <person name="Kianianmomeni A."/>
            <person name="Burglin T.R."/>
            <person name="Frech C."/>
            <person name="Turcotte B."/>
            <person name="Kopec K.O."/>
            <person name="Synnott J.M."/>
            <person name="Choo C."/>
            <person name="Paponov I."/>
            <person name="Finkler A."/>
            <person name="Soon Heng Tan C."/>
            <person name="Hutchins A.P."/>
            <person name="Weinmeier T."/>
            <person name="Rattei T."/>
            <person name="Chu J.S."/>
            <person name="Gimenez G."/>
            <person name="Irimia M."/>
            <person name="Rigden D.J."/>
            <person name="Fitzpatrick D.A."/>
            <person name="Lorenzo-Morales J."/>
            <person name="Bateman A."/>
            <person name="Chiu C.H."/>
            <person name="Tang P."/>
            <person name="Hegemann P."/>
            <person name="Fromm H."/>
            <person name="Raoult D."/>
            <person name="Greub G."/>
            <person name="Miranda-Saavedra D."/>
            <person name="Chen N."/>
            <person name="Nash P."/>
            <person name="Ginger M.L."/>
            <person name="Horn M."/>
            <person name="Schaap P."/>
            <person name="Caler L."/>
            <person name="Loftus B."/>
        </authorList>
    </citation>
    <scope>NUCLEOTIDE SEQUENCE [LARGE SCALE GENOMIC DNA]</scope>
    <source>
        <strain evidence="2 3">Neff</strain>
    </source>
</reference>
<organism evidence="2 3">
    <name type="scientific">Acanthamoeba castellanii (strain ATCC 30010 / Neff)</name>
    <dbReference type="NCBI Taxonomy" id="1257118"/>
    <lineage>
        <taxon>Eukaryota</taxon>
        <taxon>Amoebozoa</taxon>
        <taxon>Discosea</taxon>
        <taxon>Longamoebia</taxon>
        <taxon>Centramoebida</taxon>
        <taxon>Acanthamoebidae</taxon>
        <taxon>Acanthamoeba</taxon>
    </lineage>
</organism>
<dbReference type="VEuPathDB" id="AmoebaDB:ACA1_380350"/>
<dbReference type="EMBL" id="KB008053">
    <property type="protein sequence ID" value="ELR14390.1"/>
    <property type="molecule type" value="Genomic_DNA"/>
</dbReference>
<protein>
    <submittedName>
        <fullName evidence="2">Membrane protein, putative</fullName>
    </submittedName>
</protein>